<keyword evidence="6 10" id="KW-1133">Transmembrane helix</keyword>
<evidence type="ECO:0000256" key="2">
    <source>
        <dbReference type="ARBA" id="ARBA00022516"/>
    </source>
</evidence>
<dbReference type="PANTHER" id="PTHR11157">
    <property type="entry name" value="FATTY ACID ACYL TRANSFERASE-RELATED"/>
    <property type="match status" value="1"/>
</dbReference>
<keyword evidence="8 10" id="KW-0472">Membrane</keyword>
<evidence type="ECO:0000256" key="7">
    <source>
        <dbReference type="ARBA" id="ARBA00023098"/>
    </source>
</evidence>
<evidence type="ECO:0000256" key="8">
    <source>
        <dbReference type="ARBA" id="ARBA00023136"/>
    </source>
</evidence>
<feature type="transmembrane region" description="Helical" evidence="10">
    <location>
        <begin position="69"/>
        <end position="89"/>
    </location>
</feature>
<comment type="catalytic activity">
    <reaction evidence="10">
        <text>a very-long-chain acyl-CoA + malonyl-CoA + H(+) = a very-long-chain 3-oxoacyl-CoA + CO2 + CoA</text>
        <dbReference type="Rhea" id="RHEA:32727"/>
        <dbReference type="ChEBI" id="CHEBI:15378"/>
        <dbReference type="ChEBI" id="CHEBI:16526"/>
        <dbReference type="ChEBI" id="CHEBI:57287"/>
        <dbReference type="ChEBI" id="CHEBI:57384"/>
        <dbReference type="ChEBI" id="CHEBI:90725"/>
        <dbReference type="ChEBI" id="CHEBI:90736"/>
        <dbReference type="EC" id="2.3.1.199"/>
    </reaction>
</comment>
<evidence type="ECO:0000256" key="3">
    <source>
        <dbReference type="ARBA" id="ARBA00022679"/>
    </source>
</evidence>
<keyword evidence="2 10" id="KW-0444">Lipid biosynthesis</keyword>
<keyword evidence="5 10" id="KW-0276">Fatty acid metabolism</keyword>
<accession>A0A6P5A824</accession>
<evidence type="ECO:0000256" key="4">
    <source>
        <dbReference type="ARBA" id="ARBA00022692"/>
    </source>
</evidence>
<dbReference type="Pfam" id="PF01151">
    <property type="entry name" value="ELO"/>
    <property type="match status" value="1"/>
</dbReference>
<evidence type="ECO:0000256" key="6">
    <source>
        <dbReference type="ARBA" id="ARBA00022989"/>
    </source>
</evidence>
<reference evidence="12" key="1">
    <citation type="submission" date="2025-08" db="UniProtKB">
        <authorList>
            <consortium name="RefSeq"/>
        </authorList>
    </citation>
    <scope>IDENTIFICATION</scope>
    <source>
        <tissue evidence="12">Gonad</tissue>
    </source>
</reference>
<dbReference type="GO" id="GO:0009922">
    <property type="term" value="F:fatty acid elongase activity"/>
    <property type="evidence" value="ECO:0007669"/>
    <property type="project" value="UniProtKB-EC"/>
</dbReference>
<dbReference type="KEGG" id="bbel:109481369"/>
<feature type="transmembrane region" description="Helical" evidence="10">
    <location>
        <begin position="39"/>
        <end position="57"/>
    </location>
</feature>
<feature type="transmembrane region" description="Helical" evidence="10">
    <location>
        <begin position="145"/>
        <end position="162"/>
    </location>
</feature>
<gene>
    <name evidence="12" type="primary">LOC109481369</name>
</gene>
<keyword evidence="4 10" id="KW-0812">Transmembrane</keyword>
<evidence type="ECO:0000256" key="9">
    <source>
        <dbReference type="ARBA" id="ARBA00023160"/>
    </source>
</evidence>
<comment type="similarity">
    <text evidence="10">Belongs to the ELO family.</text>
</comment>
<dbReference type="PANTHER" id="PTHR11157:SF17">
    <property type="entry name" value="ELONGATION OF VERY LONG CHAIN FATTY ACIDS PROTEIN 6"/>
    <property type="match status" value="1"/>
</dbReference>
<protein>
    <recommendedName>
        <fullName evidence="10">Elongation of very long chain fatty acids protein</fullName>
        <ecNumber evidence="10">2.3.1.199</ecNumber>
    </recommendedName>
    <alternativeName>
        <fullName evidence="10">Very-long-chain 3-oxoacyl-CoA synthase</fullName>
    </alternativeName>
</protein>
<dbReference type="GO" id="GO:0034626">
    <property type="term" value="P:fatty acid elongation, polyunsaturated fatty acid"/>
    <property type="evidence" value="ECO:0007669"/>
    <property type="project" value="TreeGrafter"/>
</dbReference>
<dbReference type="GeneID" id="109481369"/>
<dbReference type="InterPro" id="IPR002076">
    <property type="entry name" value="ELO_fam"/>
</dbReference>
<organism evidence="11 12">
    <name type="scientific">Branchiostoma belcheri</name>
    <name type="common">Amphioxus</name>
    <dbReference type="NCBI Taxonomy" id="7741"/>
    <lineage>
        <taxon>Eukaryota</taxon>
        <taxon>Metazoa</taxon>
        <taxon>Chordata</taxon>
        <taxon>Cephalochordata</taxon>
        <taxon>Leptocardii</taxon>
        <taxon>Amphioxiformes</taxon>
        <taxon>Branchiostomatidae</taxon>
        <taxon>Branchiostoma</taxon>
    </lineage>
</organism>
<dbReference type="OrthoDB" id="10259681at2759"/>
<comment type="subcellular location">
    <subcellularLocation>
        <location evidence="1">Membrane</location>
        <topology evidence="1">Multi-pass membrane protein</topology>
    </subcellularLocation>
</comment>
<keyword evidence="11" id="KW-1185">Reference proteome</keyword>
<dbReference type="RefSeq" id="XP_019639482.1">
    <property type="nucleotide sequence ID" value="XM_019783923.1"/>
</dbReference>
<evidence type="ECO:0000256" key="1">
    <source>
        <dbReference type="ARBA" id="ARBA00004141"/>
    </source>
</evidence>
<evidence type="ECO:0000313" key="11">
    <source>
        <dbReference type="Proteomes" id="UP000515135"/>
    </source>
</evidence>
<name>A0A6P5A824_BRABE</name>
<feature type="transmembrane region" description="Helical" evidence="10">
    <location>
        <begin position="238"/>
        <end position="258"/>
    </location>
</feature>
<keyword evidence="9 10" id="KW-0275">Fatty acid biosynthesis</keyword>
<proteinExistence type="inferred from homology"/>
<dbReference type="GO" id="GO:0030148">
    <property type="term" value="P:sphingolipid biosynthetic process"/>
    <property type="evidence" value="ECO:0007669"/>
    <property type="project" value="TreeGrafter"/>
</dbReference>
<feature type="transmembrane region" description="Helical" evidence="10">
    <location>
        <begin position="201"/>
        <end position="226"/>
    </location>
</feature>
<keyword evidence="3 10" id="KW-0808">Transferase</keyword>
<sequence>MADNGSDIIAYPFEYQLPFEKDFNEKAALQWMGENWTAAFSYAILYVVLVFGGRYFMQNREKFDLRLPLTVWSSALAVFSTLGALRSAYDLWFILKVRGFQFSVCDSRFYHEPVLDFWAFYFTYSKLPELGDTAFIVLRKQKLIFLHWYHHITVLLYAWYSYKDTLAAGRWFYCMNFTVHALMYTYYAIRAAGYRVPRSYAMVITIAQTTQMVMGCVVNYTTYAALESGDACDSTYDNIVWSSIMYFSYFLLFAHFFYDAYMRKPPAKPPVQPHQNGLKHLTGKENGIHAGKQEHGAWKTNGIKRD</sequence>
<evidence type="ECO:0000256" key="5">
    <source>
        <dbReference type="ARBA" id="ARBA00022832"/>
    </source>
</evidence>
<dbReference type="GO" id="GO:0042761">
    <property type="term" value="P:very long-chain fatty acid biosynthetic process"/>
    <property type="evidence" value="ECO:0007669"/>
    <property type="project" value="TreeGrafter"/>
</dbReference>
<feature type="transmembrane region" description="Helical" evidence="10">
    <location>
        <begin position="168"/>
        <end position="189"/>
    </location>
</feature>
<dbReference type="Proteomes" id="UP000515135">
    <property type="component" value="Unplaced"/>
</dbReference>
<dbReference type="PROSITE" id="PS01188">
    <property type="entry name" value="ELO"/>
    <property type="match status" value="1"/>
</dbReference>
<dbReference type="GO" id="GO:0005789">
    <property type="term" value="C:endoplasmic reticulum membrane"/>
    <property type="evidence" value="ECO:0007669"/>
    <property type="project" value="TreeGrafter"/>
</dbReference>
<dbReference type="GO" id="GO:0019367">
    <property type="term" value="P:fatty acid elongation, saturated fatty acid"/>
    <property type="evidence" value="ECO:0007669"/>
    <property type="project" value="TreeGrafter"/>
</dbReference>
<dbReference type="InterPro" id="IPR030457">
    <property type="entry name" value="ELO_CS"/>
</dbReference>
<evidence type="ECO:0000256" key="10">
    <source>
        <dbReference type="RuleBase" id="RU361115"/>
    </source>
</evidence>
<evidence type="ECO:0000313" key="12">
    <source>
        <dbReference type="RefSeq" id="XP_019639482.1"/>
    </source>
</evidence>
<dbReference type="AlphaFoldDB" id="A0A6P5A824"/>
<keyword evidence="7 10" id="KW-0443">Lipid metabolism</keyword>
<dbReference type="EC" id="2.3.1.199" evidence="10"/>
<dbReference type="GO" id="GO:0034625">
    <property type="term" value="P:fatty acid elongation, monounsaturated fatty acid"/>
    <property type="evidence" value="ECO:0007669"/>
    <property type="project" value="TreeGrafter"/>
</dbReference>